<feature type="transmembrane region" description="Helical" evidence="1">
    <location>
        <begin position="107"/>
        <end position="128"/>
    </location>
</feature>
<dbReference type="RefSeq" id="WP_141610355.1">
    <property type="nucleotide sequence ID" value="NZ_VIGC02000013.1"/>
</dbReference>
<protein>
    <submittedName>
        <fullName evidence="2">Uncharacterized protein</fullName>
    </submittedName>
</protein>
<dbReference type="InParanoid" id="A0A540VFI4"/>
<keyword evidence="1" id="KW-0812">Transmembrane</keyword>
<evidence type="ECO:0000313" key="2">
    <source>
        <dbReference type="EMBL" id="TQE95536.1"/>
    </source>
</evidence>
<feature type="transmembrane region" description="Helical" evidence="1">
    <location>
        <begin position="22"/>
        <end position="39"/>
    </location>
</feature>
<dbReference type="Proteomes" id="UP000317371">
    <property type="component" value="Unassembled WGS sequence"/>
</dbReference>
<dbReference type="AlphaFoldDB" id="A0A540VFI4"/>
<feature type="transmembrane region" description="Helical" evidence="1">
    <location>
        <begin position="140"/>
        <end position="157"/>
    </location>
</feature>
<reference evidence="2 3" key="1">
    <citation type="submission" date="2019-06" db="EMBL/GenBank/DDBJ databases">
        <title>Genome sequence of Litorilinea aerophila BAA-2444.</title>
        <authorList>
            <person name="Maclea K.S."/>
            <person name="Maurais E.G."/>
            <person name="Iannazzi L.C."/>
        </authorList>
    </citation>
    <scope>NUCLEOTIDE SEQUENCE [LARGE SCALE GENOMIC DNA]</scope>
    <source>
        <strain evidence="2 3">ATCC BAA-2444</strain>
    </source>
</reference>
<dbReference type="EMBL" id="VIGC01000013">
    <property type="protein sequence ID" value="TQE95536.1"/>
    <property type="molecule type" value="Genomic_DNA"/>
</dbReference>
<name>A0A540VFI4_9CHLR</name>
<feature type="transmembrane region" description="Helical" evidence="1">
    <location>
        <begin position="46"/>
        <end position="69"/>
    </location>
</feature>
<comment type="caution">
    <text evidence="2">The sequence shown here is derived from an EMBL/GenBank/DDBJ whole genome shotgun (WGS) entry which is preliminary data.</text>
</comment>
<evidence type="ECO:0000313" key="3">
    <source>
        <dbReference type="Proteomes" id="UP000317371"/>
    </source>
</evidence>
<keyword evidence="1" id="KW-0472">Membrane</keyword>
<accession>A0A540VFI4</accession>
<keyword evidence="1" id="KW-1133">Transmembrane helix</keyword>
<gene>
    <name evidence="2" type="ORF">FKZ61_11900</name>
</gene>
<sequence length="263" mass="30251">MWPLRLPPLPEPWAYFTDWRDLLLAAVGAVVVTLLIIWWRQQTRHWFRVCAATFLAGLLMCISSFYLFVVPPYFASCPQGCPGWRGYPLPIARIGLDGVSRVAPVDFAMNLFMLWLLWLGASLIWTLLGMGFQWWRRTTRARLFFVLVVAILPWALMPRLLEPPQPRATGEDLRLAVNARRAAEFTYRITGLWVQRLALEDIRTAAPAQDAPATFSQSEVKQVCLRGYTYFYIPWRRYRITLDPSGVTALSLTQVPLDGSCWR</sequence>
<dbReference type="OrthoDB" id="9830140at2"/>
<keyword evidence="3" id="KW-1185">Reference proteome</keyword>
<proteinExistence type="predicted"/>
<organism evidence="2 3">
    <name type="scientific">Litorilinea aerophila</name>
    <dbReference type="NCBI Taxonomy" id="1204385"/>
    <lineage>
        <taxon>Bacteria</taxon>
        <taxon>Bacillati</taxon>
        <taxon>Chloroflexota</taxon>
        <taxon>Caldilineae</taxon>
        <taxon>Caldilineales</taxon>
        <taxon>Caldilineaceae</taxon>
        <taxon>Litorilinea</taxon>
    </lineage>
</organism>
<evidence type="ECO:0000256" key="1">
    <source>
        <dbReference type="SAM" id="Phobius"/>
    </source>
</evidence>